<dbReference type="Proteomes" id="UP000887458">
    <property type="component" value="Unassembled WGS sequence"/>
</dbReference>
<gene>
    <name evidence="1" type="ORF">DERP_006538</name>
</gene>
<comment type="caution">
    <text evidence="1">The sequence shown here is derived from an EMBL/GenBank/DDBJ whole genome shotgun (WGS) entry which is preliminary data.</text>
</comment>
<dbReference type="EMBL" id="NJHN03000129">
    <property type="protein sequence ID" value="KAH9412576.1"/>
    <property type="molecule type" value="Genomic_DNA"/>
</dbReference>
<proteinExistence type="predicted"/>
<evidence type="ECO:0000313" key="1">
    <source>
        <dbReference type="EMBL" id="KAH9412576.1"/>
    </source>
</evidence>
<reference evidence="1 2" key="1">
    <citation type="journal article" date="2018" name="J. Allergy Clin. Immunol.">
        <title>High-quality assembly of Dermatophagoides pteronyssinus genome and transcriptome reveals a wide range of novel allergens.</title>
        <authorList>
            <person name="Liu X.Y."/>
            <person name="Yang K.Y."/>
            <person name="Wang M.Q."/>
            <person name="Kwok J.S."/>
            <person name="Zeng X."/>
            <person name="Yang Z."/>
            <person name="Xiao X.J."/>
            <person name="Lau C.P."/>
            <person name="Li Y."/>
            <person name="Huang Z.M."/>
            <person name="Ba J.G."/>
            <person name="Yim A.K."/>
            <person name="Ouyang C.Y."/>
            <person name="Ngai S.M."/>
            <person name="Chan T.F."/>
            <person name="Leung E.L."/>
            <person name="Liu L."/>
            <person name="Liu Z.G."/>
            <person name="Tsui S.K."/>
        </authorList>
    </citation>
    <scope>NUCLEOTIDE SEQUENCE [LARGE SCALE GENOMIC DNA]</scope>
    <source>
        <strain evidence="1">Derp</strain>
    </source>
</reference>
<keyword evidence="2" id="KW-1185">Reference proteome</keyword>
<evidence type="ECO:0000313" key="2">
    <source>
        <dbReference type="Proteomes" id="UP000887458"/>
    </source>
</evidence>
<organism evidence="1 2">
    <name type="scientific">Dermatophagoides pteronyssinus</name>
    <name type="common">European house dust mite</name>
    <dbReference type="NCBI Taxonomy" id="6956"/>
    <lineage>
        <taxon>Eukaryota</taxon>
        <taxon>Metazoa</taxon>
        <taxon>Ecdysozoa</taxon>
        <taxon>Arthropoda</taxon>
        <taxon>Chelicerata</taxon>
        <taxon>Arachnida</taxon>
        <taxon>Acari</taxon>
        <taxon>Acariformes</taxon>
        <taxon>Sarcoptiformes</taxon>
        <taxon>Astigmata</taxon>
        <taxon>Psoroptidia</taxon>
        <taxon>Analgoidea</taxon>
        <taxon>Pyroglyphidae</taxon>
        <taxon>Dermatophagoidinae</taxon>
        <taxon>Dermatophagoides</taxon>
    </lineage>
</organism>
<sequence length="61" mass="7190">MNNQIHLLANMANELIRHIILATKNLNSGRNKNYNWTSDKFDSIKKKFTAIEMKKNQENQD</sequence>
<name>A0ABQ8IQI4_DERPT</name>
<accession>A0ABQ8IQI4</accession>
<protein>
    <submittedName>
        <fullName evidence="1">Uncharacterized protein</fullName>
    </submittedName>
</protein>
<reference evidence="1 2" key="2">
    <citation type="journal article" date="2022" name="Mol. Biol. Evol.">
        <title>Comparative Genomics Reveals Insights into the Divergent Evolution of Astigmatic Mites and Household Pest Adaptations.</title>
        <authorList>
            <person name="Xiong Q."/>
            <person name="Wan A.T."/>
            <person name="Liu X."/>
            <person name="Fung C.S."/>
            <person name="Xiao X."/>
            <person name="Malainual N."/>
            <person name="Hou J."/>
            <person name="Wang L."/>
            <person name="Wang M."/>
            <person name="Yang K.Y."/>
            <person name="Cui Y."/>
            <person name="Leung E.L."/>
            <person name="Nong W."/>
            <person name="Shin S.K."/>
            <person name="Au S.W."/>
            <person name="Jeong K.Y."/>
            <person name="Chew F.T."/>
            <person name="Hui J.H."/>
            <person name="Leung T.F."/>
            <person name="Tungtrongchitr A."/>
            <person name="Zhong N."/>
            <person name="Liu Z."/>
            <person name="Tsui S.K."/>
        </authorList>
    </citation>
    <scope>NUCLEOTIDE SEQUENCE [LARGE SCALE GENOMIC DNA]</scope>
    <source>
        <strain evidence="1">Derp</strain>
    </source>
</reference>